<dbReference type="Pfam" id="PF05800">
    <property type="entry name" value="GvpO"/>
    <property type="match status" value="1"/>
</dbReference>
<proteinExistence type="predicted"/>
<name>A0A939PLF2_9ACTN</name>
<accession>A0A939PLF2</accession>
<gene>
    <name evidence="1" type="ORF">J4573_26695</name>
</gene>
<evidence type="ECO:0000313" key="2">
    <source>
        <dbReference type="Proteomes" id="UP000669179"/>
    </source>
</evidence>
<protein>
    <submittedName>
        <fullName evidence="1">Gas vesicle protein</fullName>
    </submittedName>
</protein>
<dbReference type="RefSeq" id="WP_208258607.1">
    <property type="nucleotide sequence ID" value="NZ_JAGEOJ010000011.1"/>
</dbReference>
<sequence>MLSAADAAKAAVHHVTELTGRDAESVIGAERHDDGWRVTVEIVEIHRIPDSADILAVYQCDVDGDGDLVSYRRLRRYTRGQVGREN</sequence>
<dbReference type="EMBL" id="JAGEOJ010000011">
    <property type="protein sequence ID" value="MBO2450721.1"/>
    <property type="molecule type" value="Genomic_DNA"/>
</dbReference>
<dbReference type="InterPro" id="IPR008634">
    <property type="entry name" value="Gas-vesicle_GvpO"/>
</dbReference>
<dbReference type="Proteomes" id="UP000669179">
    <property type="component" value="Unassembled WGS sequence"/>
</dbReference>
<keyword evidence="2" id="KW-1185">Reference proteome</keyword>
<dbReference type="GO" id="GO:0031412">
    <property type="term" value="P:gas vesicle organization"/>
    <property type="evidence" value="ECO:0007669"/>
    <property type="project" value="InterPro"/>
</dbReference>
<evidence type="ECO:0000313" key="1">
    <source>
        <dbReference type="EMBL" id="MBO2450721.1"/>
    </source>
</evidence>
<dbReference type="PIRSF" id="PIRSF028743">
    <property type="entry name" value="GvpO_protein"/>
    <property type="match status" value="1"/>
</dbReference>
<reference evidence="1" key="1">
    <citation type="submission" date="2021-03" db="EMBL/GenBank/DDBJ databases">
        <authorList>
            <person name="Kanchanasin P."/>
            <person name="Saeng-In P."/>
            <person name="Phongsopitanun W."/>
            <person name="Yuki M."/>
            <person name="Kudo T."/>
            <person name="Ohkuma M."/>
            <person name="Tanasupawat S."/>
        </authorList>
    </citation>
    <scope>NUCLEOTIDE SEQUENCE</scope>
    <source>
        <strain evidence="1">GKU 128</strain>
    </source>
</reference>
<organism evidence="1 2">
    <name type="scientific">Actinomadura barringtoniae</name>
    <dbReference type="NCBI Taxonomy" id="1427535"/>
    <lineage>
        <taxon>Bacteria</taxon>
        <taxon>Bacillati</taxon>
        <taxon>Actinomycetota</taxon>
        <taxon>Actinomycetes</taxon>
        <taxon>Streptosporangiales</taxon>
        <taxon>Thermomonosporaceae</taxon>
        <taxon>Actinomadura</taxon>
    </lineage>
</organism>
<dbReference type="AlphaFoldDB" id="A0A939PLF2"/>
<comment type="caution">
    <text evidence="1">The sequence shown here is derived from an EMBL/GenBank/DDBJ whole genome shotgun (WGS) entry which is preliminary data.</text>
</comment>